<dbReference type="Gene3D" id="3.40.50.300">
    <property type="entry name" value="P-loop containing nucleotide triphosphate hydrolases"/>
    <property type="match status" value="1"/>
</dbReference>
<evidence type="ECO:0000313" key="1">
    <source>
        <dbReference type="EMBL" id="ADZ82679.1"/>
    </source>
</evidence>
<dbReference type="Pfam" id="PF13481">
    <property type="entry name" value="AAA_25"/>
    <property type="match status" value="1"/>
</dbReference>
<keyword evidence="1" id="KW-0547">Nucleotide-binding</keyword>
<accession>F2JQT4</accession>
<dbReference type="GO" id="GO:0003697">
    <property type="term" value="F:single-stranded DNA binding"/>
    <property type="evidence" value="ECO:0007669"/>
    <property type="project" value="InterPro"/>
</dbReference>
<gene>
    <name evidence="1" type="ordered locus">Clole_0947</name>
</gene>
<dbReference type="eggNOG" id="COG0305">
    <property type="taxonomic scope" value="Bacteria"/>
</dbReference>
<dbReference type="PANTHER" id="PTHR12873">
    <property type="entry name" value="T7-LIKE MITOCHONDRIAL DNA HELICASE"/>
    <property type="match status" value="1"/>
</dbReference>
<dbReference type="InterPro" id="IPR027032">
    <property type="entry name" value="Twinkle-like"/>
</dbReference>
<reference evidence="1 2" key="1">
    <citation type="journal article" date="2011" name="J. Bacteriol.">
        <title>Complete genome sequence of the cellulose-degrading bacterium Cellulosilyticum lentocellum.</title>
        <authorList>
            <consortium name="US DOE Joint Genome Institute"/>
            <person name="Miller D.A."/>
            <person name="Suen G."/>
            <person name="Bruce D."/>
            <person name="Copeland A."/>
            <person name="Cheng J.F."/>
            <person name="Detter C."/>
            <person name="Goodwin L.A."/>
            <person name="Han C.S."/>
            <person name="Hauser L.J."/>
            <person name="Land M.L."/>
            <person name="Lapidus A."/>
            <person name="Lucas S."/>
            <person name="Meincke L."/>
            <person name="Pitluck S."/>
            <person name="Tapia R."/>
            <person name="Teshima H."/>
            <person name="Woyke T."/>
            <person name="Fox B.G."/>
            <person name="Angert E.R."/>
            <person name="Currie C.R."/>
        </authorList>
    </citation>
    <scope>NUCLEOTIDE SEQUENCE [LARGE SCALE GENOMIC DNA]</scope>
    <source>
        <strain evidence="2">ATCC 49066 / DSM 5427 / NCIMB 11756 / RHM5</strain>
    </source>
</reference>
<dbReference type="HOGENOM" id="CLU_529662_0_0_9"/>
<evidence type="ECO:0000313" key="2">
    <source>
        <dbReference type="Proteomes" id="UP000008467"/>
    </source>
</evidence>
<dbReference type="Gene3D" id="3.40.1360.10">
    <property type="match status" value="1"/>
</dbReference>
<keyword evidence="1" id="KW-0378">Hydrolase</keyword>
<keyword evidence="1" id="KW-0067">ATP-binding</keyword>
<dbReference type="GO" id="GO:0043139">
    <property type="term" value="F:5'-3' DNA helicase activity"/>
    <property type="evidence" value="ECO:0007669"/>
    <property type="project" value="InterPro"/>
</dbReference>
<dbReference type="InterPro" id="IPR027417">
    <property type="entry name" value="P-loop_NTPase"/>
</dbReference>
<keyword evidence="2" id="KW-1185">Reference proteome</keyword>
<keyword evidence="1" id="KW-0347">Helicase</keyword>
<proteinExistence type="predicted"/>
<protein>
    <submittedName>
        <fullName evidence="1">DnaB domain protein helicase domain protein</fullName>
    </submittedName>
</protein>
<dbReference type="STRING" id="642492.Clole_0947"/>
<dbReference type="SUPFAM" id="SSF52540">
    <property type="entry name" value="P-loop containing nucleoside triphosphate hydrolases"/>
    <property type="match status" value="1"/>
</dbReference>
<dbReference type="AlphaFoldDB" id="F2JQT4"/>
<dbReference type="KEGG" id="cle:Clole_0947"/>
<name>F2JQT4_CELLD</name>
<dbReference type="PANTHER" id="PTHR12873:SF0">
    <property type="entry name" value="TWINKLE MTDNA HELICASE"/>
    <property type="match status" value="1"/>
</dbReference>
<organism evidence="1 2">
    <name type="scientific">Cellulosilyticum lentocellum (strain ATCC 49066 / DSM 5427 / NCIMB 11756 / RHM5)</name>
    <name type="common">Clostridium lentocellum</name>
    <dbReference type="NCBI Taxonomy" id="642492"/>
    <lineage>
        <taxon>Bacteria</taxon>
        <taxon>Bacillati</taxon>
        <taxon>Bacillota</taxon>
        <taxon>Clostridia</taxon>
        <taxon>Lachnospirales</taxon>
        <taxon>Cellulosilyticaceae</taxon>
        <taxon>Cellulosilyticum</taxon>
    </lineage>
</organism>
<dbReference type="Proteomes" id="UP000008467">
    <property type="component" value="Chromosome"/>
</dbReference>
<dbReference type="RefSeq" id="WP_013655980.1">
    <property type="nucleotide sequence ID" value="NC_015275.1"/>
</dbReference>
<sequence>MILEDKHIDSTVACGLYGCTDTGQKLLVNCYDDMDFDKGLRYSKSIDYLSNKAKVGITHNPLTFERLSPFPMGIHRCNEDRSVLYITTNEWDLLTIAQVRPLEYNVIALIDNLDEYVSISNAFDFIHEFNRVVLINTSDTQRWLYEANKRICNDNVEVKTISLSYLRDCRSVNEFLVKYGEEATSDMLAALMTDLEDVSIPGVTDISSVKSEDKTKIRKYFTQIDMIDGKTGGLESGGLWLITGHTGNGKSEFAMQLSLSVVQQDGKVFYYAGEETKERFLSKLELKLADQKDIIKTPRKLYGGRYSAFDFDYSVTYETDHQIKKWLKNKYFIFDGQFKKNNLVDSVIEMLEGMHKEKGVTVFFLDNLMTLTCEIETQKLNSIQTELTNALVQFCKNYNVTVVLVAHPNKSSELDIQNKDVSGSFNVVNLASVVITVRRATAEEMQKAEAGGQHIYNSYISCTKDRPTGDTFRIGADFDTVNKIFIAGARPQYTWKPEQVEKIKQLIRQEKFPF</sequence>
<dbReference type="EMBL" id="CP002582">
    <property type="protein sequence ID" value="ADZ82679.1"/>
    <property type="molecule type" value="Genomic_DNA"/>
</dbReference>